<dbReference type="InterPro" id="IPR034825">
    <property type="entry name" value="CID8-like_RRM2"/>
</dbReference>
<dbReference type="SMART" id="SM00360">
    <property type="entry name" value="RRM"/>
    <property type="match status" value="2"/>
</dbReference>
<feature type="region of interest" description="Disordered" evidence="2">
    <location>
        <begin position="87"/>
        <end position="111"/>
    </location>
</feature>
<dbReference type="InterPro" id="IPR012677">
    <property type="entry name" value="Nucleotide-bd_a/b_plait_sf"/>
</dbReference>
<evidence type="ECO:0000313" key="4">
    <source>
        <dbReference type="EMBL" id="KAJ8464399.1"/>
    </source>
</evidence>
<keyword evidence="1" id="KW-0694">RNA-binding</keyword>
<accession>A0AAV8PYP9</accession>
<dbReference type="Gene3D" id="3.30.70.330">
    <property type="match status" value="2"/>
</dbReference>
<dbReference type="PROSITE" id="PS50102">
    <property type="entry name" value="RRM"/>
    <property type="match status" value="2"/>
</dbReference>
<gene>
    <name evidence="4" type="ORF">OPV22_026951</name>
</gene>
<sequence>MGAVAENAVGSEDKFIGRQSQAPAEAETENQRDVRNLVDFLSKLNPSAKEFVPSSHTAWKFDGRLLAGAPIFVVASDYYSKGGIGHGGITDSSSDGSSNNQLNPGRRNGYYQGWRRKNDRVQSAQSEESIWRTVYVSDIDHHVTEESLLEYFLPVVDCRVSGDPHSVRFAFIEFFDEDGARAALELDSTKLGYYPVRVLPSKTAILPVNPKFLPRSEDKKEMVSRTMYCMNIDKEVTQTEVKVFFEQFCGEVSRLRLLGDIHLTRIAFVEFVQAESAVRALNCSGMILGTEQIRVIPSKTLVRPQAIQASSN</sequence>
<dbReference type="AlphaFoldDB" id="A0AAV8PYP9"/>
<keyword evidence="5" id="KW-1185">Reference proteome</keyword>
<dbReference type="PANTHER" id="PTHR32343">
    <property type="entry name" value="SERINE/ARGININE-RICH SPLICING FACTOR"/>
    <property type="match status" value="1"/>
</dbReference>
<evidence type="ECO:0000256" key="2">
    <source>
        <dbReference type="SAM" id="MobiDB-lite"/>
    </source>
</evidence>
<dbReference type="InterPro" id="IPR000504">
    <property type="entry name" value="RRM_dom"/>
</dbReference>
<dbReference type="CDD" id="cd12460">
    <property type="entry name" value="RRM2_CID8_like"/>
    <property type="match status" value="1"/>
</dbReference>
<dbReference type="SUPFAM" id="SSF54928">
    <property type="entry name" value="RNA-binding domain, RBD"/>
    <property type="match status" value="2"/>
</dbReference>
<protein>
    <recommendedName>
        <fullName evidence="3">RRM domain-containing protein</fullName>
    </recommendedName>
</protein>
<name>A0AAV8PYP9_ENSVE</name>
<reference evidence="4 5" key="1">
    <citation type="submission" date="2022-12" db="EMBL/GenBank/DDBJ databases">
        <title>Chromosome-scale assembly of the Ensete ventricosum genome.</title>
        <authorList>
            <person name="Dussert Y."/>
            <person name="Stocks J."/>
            <person name="Wendawek A."/>
            <person name="Woldeyes F."/>
            <person name="Nichols R.A."/>
            <person name="Borrell J.S."/>
        </authorList>
    </citation>
    <scope>NUCLEOTIDE SEQUENCE [LARGE SCALE GENOMIC DNA]</scope>
    <source>
        <strain evidence="5">cv. Maze</strain>
        <tissue evidence="4">Seeds</tissue>
    </source>
</reference>
<feature type="compositionally biased region" description="Low complexity" evidence="2">
    <location>
        <begin position="89"/>
        <end position="98"/>
    </location>
</feature>
<organism evidence="4 5">
    <name type="scientific">Ensete ventricosum</name>
    <name type="common">Abyssinian banana</name>
    <name type="synonym">Musa ensete</name>
    <dbReference type="NCBI Taxonomy" id="4639"/>
    <lineage>
        <taxon>Eukaryota</taxon>
        <taxon>Viridiplantae</taxon>
        <taxon>Streptophyta</taxon>
        <taxon>Embryophyta</taxon>
        <taxon>Tracheophyta</taxon>
        <taxon>Spermatophyta</taxon>
        <taxon>Magnoliopsida</taxon>
        <taxon>Liliopsida</taxon>
        <taxon>Zingiberales</taxon>
        <taxon>Musaceae</taxon>
        <taxon>Ensete</taxon>
    </lineage>
</organism>
<dbReference type="Pfam" id="PF00076">
    <property type="entry name" value="RRM_1"/>
    <property type="match status" value="2"/>
</dbReference>
<comment type="caution">
    <text evidence="4">The sequence shown here is derived from an EMBL/GenBank/DDBJ whole genome shotgun (WGS) entry which is preliminary data.</text>
</comment>
<dbReference type="GO" id="GO:0003723">
    <property type="term" value="F:RNA binding"/>
    <property type="evidence" value="ECO:0007669"/>
    <property type="project" value="UniProtKB-UniRule"/>
</dbReference>
<dbReference type="PANTHER" id="PTHR32343:SF22">
    <property type="entry name" value="LD29830P"/>
    <property type="match status" value="1"/>
</dbReference>
<evidence type="ECO:0000256" key="1">
    <source>
        <dbReference type="PROSITE-ProRule" id="PRU00176"/>
    </source>
</evidence>
<dbReference type="InterPro" id="IPR035979">
    <property type="entry name" value="RBD_domain_sf"/>
</dbReference>
<evidence type="ECO:0000313" key="5">
    <source>
        <dbReference type="Proteomes" id="UP001222027"/>
    </source>
</evidence>
<proteinExistence type="predicted"/>
<evidence type="ECO:0000259" key="3">
    <source>
        <dbReference type="PROSITE" id="PS50102"/>
    </source>
</evidence>
<dbReference type="Pfam" id="PF07145">
    <property type="entry name" value="PAM2"/>
    <property type="match status" value="1"/>
</dbReference>
<feature type="region of interest" description="Disordered" evidence="2">
    <location>
        <begin position="1"/>
        <end position="30"/>
    </location>
</feature>
<feature type="domain" description="RRM" evidence="3">
    <location>
        <begin position="225"/>
        <end position="300"/>
    </location>
</feature>
<dbReference type="Proteomes" id="UP001222027">
    <property type="component" value="Unassembled WGS sequence"/>
</dbReference>
<feature type="domain" description="RRM" evidence="3">
    <location>
        <begin position="132"/>
        <end position="203"/>
    </location>
</feature>
<dbReference type="InterPro" id="IPR009818">
    <property type="entry name" value="PAM2_motif"/>
</dbReference>
<dbReference type="EMBL" id="JAQQAF010000008">
    <property type="protein sequence ID" value="KAJ8464399.1"/>
    <property type="molecule type" value="Genomic_DNA"/>
</dbReference>